<sequence length="203" mass="24167">MLTMVENIHSLFYVDERHLTQFQQWSAQLAPLLQENFPQTLPISIQQAATIYNMWLLFNQQRYDIYFDEGRRFTHSAHRYFYEALKQHPLIEPRIASVKDEREVYVLAYFLGLTLGKWINELLQRRDKTHLEMILNLPTYYSLREHTLTAEQFDDLLNAQKELTILIQQDQTHENSLRQYIHEALAYTQQICAMPAFAELGAK</sequence>
<protein>
    <submittedName>
        <fullName evidence="1">Uncharacterized protein</fullName>
    </submittedName>
</protein>
<accession>A0A1C0YBN6</accession>
<dbReference type="AlphaFoldDB" id="A0A1C0YBN6"/>
<organism evidence="1 2">
    <name type="scientific">Caryophanon tenue</name>
    <dbReference type="NCBI Taxonomy" id="33978"/>
    <lineage>
        <taxon>Bacteria</taxon>
        <taxon>Bacillati</taxon>
        <taxon>Bacillota</taxon>
        <taxon>Bacilli</taxon>
        <taxon>Bacillales</taxon>
        <taxon>Caryophanaceae</taxon>
        <taxon>Caryophanon</taxon>
    </lineage>
</organism>
<dbReference type="STRING" id="33978.A6M13_15385"/>
<reference evidence="1 2" key="1">
    <citation type="submission" date="2016-07" db="EMBL/GenBank/DDBJ databases">
        <title>Caryophanon tenue genome sequencing.</title>
        <authorList>
            <person name="Verma A."/>
            <person name="Pal Y."/>
            <person name="Krishnamurthi S."/>
        </authorList>
    </citation>
    <scope>NUCLEOTIDE SEQUENCE [LARGE SCALE GENOMIC DNA]</scope>
    <source>
        <strain evidence="1 2">DSM 14152</strain>
    </source>
</reference>
<evidence type="ECO:0000313" key="2">
    <source>
        <dbReference type="Proteomes" id="UP000093199"/>
    </source>
</evidence>
<name>A0A1C0YBN6_9BACL</name>
<dbReference type="Proteomes" id="UP000093199">
    <property type="component" value="Unassembled WGS sequence"/>
</dbReference>
<evidence type="ECO:0000313" key="1">
    <source>
        <dbReference type="EMBL" id="OCS84554.1"/>
    </source>
</evidence>
<comment type="caution">
    <text evidence="1">The sequence shown here is derived from an EMBL/GenBank/DDBJ whole genome shotgun (WGS) entry which is preliminary data.</text>
</comment>
<dbReference type="RefSeq" id="WP_066546458.1">
    <property type="nucleotide sequence ID" value="NZ_MASJ01000024.1"/>
</dbReference>
<gene>
    <name evidence="1" type="ORF">A6M13_15385</name>
</gene>
<dbReference type="OrthoDB" id="2456199at2"/>
<keyword evidence="2" id="KW-1185">Reference proteome</keyword>
<proteinExistence type="predicted"/>
<dbReference type="EMBL" id="MASJ01000024">
    <property type="protein sequence ID" value="OCS84554.1"/>
    <property type="molecule type" value="Genomic_DNA"/>
</dbReference>